<accession>A0A4Y1YNL8</accession>
<dbReference type="Gene3D" id="1.25.40.10">
    <property type="entry name" value="Tetratricopeptide repeat domain"/>
    <property type="match status" value="1"/>
</dbReference>
<evidence type="ECO:0000256" key="1">
    <source>
        <dbReference type="SAM" id="SignalP"/>
    </source>
</evidence>
<dbReference type="PANTHER" id="PTHR45588">
    <property type="entry name" value="TPR DOMAIN-CONTAINING PROTEIN"/>
    <property type="match status" value="1"/>
</dbReference>
<dbReference type="KEGG" id="nst:Nstercoris_02011"/>
<dbReference type="Proteomes" id="UP000316473">
    <property type="component" value="Chromosome"/>
</dbReference>
<feature type="chain" id="PRO_5021293679" evidence="1">
    <location>
        <begin position="22"/>
        <end position="144"/>
    </location>
</feature>
<protein>
    <submittedName>
        <fullName evidence="2">Uncharacterized protein</fullName>
    </submittedName>
</protein>
<gene>
    <name evidence="2" type="ORF">Nstercoris_02011</name>
</gene>
<sequence length="144" mass="15978">MATFTRMLTFAILFWDGIVMADGNHHAASDIDQEKLGKVHFPVSCSSAAQTQFDKALAMLHSFWYDKAEKAFQQVISTDPNCAMGYWGIAMSLYQQLWATTPTVEEVQRASDALAQVQPAMIKTAREKAYLDAIAIIYPPADSP</sequence>
<evidence type="ECO:0000313" key="2">
    <source>
        <dbReference type="EMBL" id="BBL35736.1"/>
    </source>
</evidence>
<reference evidence="2 3" key="1">
    <citation type="submission" date="2019-06" db="EMBL/GenBank/DDBJ databases">
        <title>Nitrosomonas stercoris KYUHI-S whole genome shotgun sequence.</title>
        <authorList>
            <person name="Nakagawa T."/>
            <person name="Tsuchiya Y."/>
            <person name="Takahashi R."/>
        </authorList>
    </citation>
    <scope>NUCLEOTIDE SEQUENCE [LARGE SCALE GENOMIC DNA]</scope>
    <source>
        <strain evidence="2 3">KYUHI-S</strain>
    </source>
</reference>
<evidence type="ECO:0000313" key="3">
    <source>
        <dbReference type="Proteomes" id="UP000316473"/>
    </source>
</evidence>
<dbReference type="InterPro" id="IPR011990">
    <property type="entry name" value="TPR-like_helical_dom_sf"/>
</dbReference>
<dbReference type="PANTHER" id="PTHR45588:SF1">
    <property type="entry name" value="WW DOMAIN-CONTAINING PROTEIN"/>
    <property type="match status" value="1"/>
</dbReference>
<name>A0A4Y1YNL8_9PROT</name>
<dbReference type="EMBL" id="AP019755">
    <property type="protein sequence ID" value="BBL35736.1"/>
    <property type="molecule type" value="Genomic_DNA"/>
</dbReference>
<organism evidence="2 3">
    <name type="scientific">Nitrosomonas stercoris</name>
    <dbReference type="NCBI Taxonomy" id="1444684"/>
    <lineage>
        <taxon>Bacteria</taxon>
        <taxon>Pseudomonadati</taxon>
        <taxon>Pseudomonadota</taxon>
        <taxon>Betaproteobacteria</taxon>
        <taxon>Nitrosomonadales</taxon>
        <taxon>Nitrosomonadaceae</taxon>
        <taxon>Nitrosomonas</taxon>
    </lineage>
</organism>
<dbReference type="AlphaFoldDB" id="A0A4Y1YNL8"/>
<keyword evidence="1" id="KW-0732">Signal</keyword>
<proteinExistence type="predicted"/>
<dbReference type="SUPFAM" id="SSF48452">
    <property type="entry name" value="TPR-like"/>
    <property type="match status" value="1"/>
</dbReference>
<feature type="signal peptide" evidence="1">
    <location>
        <begin position="1"/>
        <end position="21"/>
    </location>
</feature>
<keyword evidence="3" id="KW-1185">Reference proteome</keyword>